<evidence type="ECO:0000313" key="1">
    <source>
        <dbReference type="EMBL" id="RWU25031.1"/>
    </source>
</evidence>
<accession>A0A443ZVS2</accession>
<proteinExistence type="predicted"/>
<evidence type="ECO:0000313" key="2">
    <source>
        <dbReference type="Proteomes" id="UP000288983"/>
    </source>
</evidence>
<dbReference type="Proteomes" id="UP000288983">
    <property type="component" value="Unassembled WGS sequence"/>
</dbReference>
<comment type="caution">
    <text evidence="1">The sequence shown here is derived from an EMBL/GenBank/DDBJ whole genome shotgun (WGS) entry which is preliminary data.</text>
</comment>
<dbReference type="AlphaFoldDB" id="A0A443ZVS2"/>
<gene>
    <name evidence="1" type="ORF">DM813_04685</name>
</gene>
<organism evidence="1 2">
    <name type="scientific">Pseudomonas alkylphenolica</name>
    <dbReference type="NCBI Taxonomy" id="237609"/>
    <lineage>
        <taxon>Bacteria</taxon>
        <taxon>Pseudomonadati</taxon>
        <taxon>Pseudomonadota</taxon>
        <taxon>Gammaproteobacteria</taxon>
        <taxon>Pseudomonadales</taxon>
        <taxon>Pseudomonadaceae</taxon>
        <taxon>Pseudomonas</taxon>
    </lineage>
</organism>
<dbReference type="EMBL" id="QJRG01000034">
    <property type="protein sequence ID" value="RWU25031.1"/>
    <property type="molecule type" value="Genomic_DNA"/>
</dbReference>
<reference evidence="1 2" key="1">
    <citation type="submission" date="2018-06" db="EMBL/GenBank/DDBJ databases">
        <title>Bacteria isolated from soil of Wuhan.</title>
        <authorList>
            <person name="Wei X."/>
            <person name="Chunhua H."/>
        </authorList>
    </citation>
    <scope>NUCLEOTIDE SEQUENCE [LARGE SCALE GENOMIC DNA]</scope>
    <source>
        <strain evidence="2">xwS2</strain>
    </source>
</reference>
<name>A0A443ZVS2_9PSED</name>
<protein>
    <submittedName>
        <fullName evidence="1">Uncharacterized protein</fullName>
    </submittedName>
</protein>
<sequence>MASGIFDSYSREGWFVALQDFDLEGFVAERAFASMKRLEVADLLDGIPEMLIKLDFIAELPCHGNYLGSMGEIGSRVEEYST</sequence>